<name>A0A482PJQ1_CITRO</name>
<comment type="subcellular location">
    <subcellularLocation>
        <location evidence="1">Periplasm</location>
    </subcellularLocation>
</comment>
<dbReference type="OMA" id="WPARWIP"/>
<sequence>MIKTKMVLLSALVSCALVSGCKEDKSAHVSIEFMHSSVEQERQAVISSLITRFEKANPGITVKQVPVEEDAYNTKVITLARSGSLPEVIETSHDYAKVMDKEQLIDRDAVKNVIQSVGENVFYDGVLRIVRTEDGSAWTGVPVSAWIGGIWYRKDVLANAGLSEPRNWQELLTAARTLNDPAHKKYGIALPTAESVLTEQSFSQFALSNKANVFDAQGQITLNTPEMARSLSYYRELAANTMPGSNDIMEVKDAFMNGTAPMAIYSTYILPAIIKEGNPQNIGFVVPTEKTSAVYGMLTSLTITNGQKTEETEAAEKFVAFMEQADNIADWVMMSPGAALPVNKAVVGTKIWQDNDVIKALGELPAQLIAELPNIQVFGAVGDKNFTRMGDVTGSGVVSTMVHNVTVGKADLSSTLQESQKKLDDLIQQR</sequence>
<evidence type="ECO:0000256" key="3">
    <source>
        <dbReference type="ARBA" id="ARBA00022448"/>
    </source>
</evidence>
<dbReference type="SUPFAM" id="SSF53850">
    <property type="entry name" value="Periplasmic binding protein-like II"/>
    <property type="match status" value="1"/>
</dbReference>
<dbReference type="PROSITE" id="PS51257">
    <property type="entry name" value="PROKAR_LIPOPROTEIN"/>
    <property type="match status" value="1"/>
</dbReference>
<keyword evidence="3" id="KW-0813">Transport</keyword>
<keyword evidence="4" id="KW-0732">Signal</keyword>
<evidence type="ECO:0000256" key="2">
    <source>
        <dbReference type="ARBA" id="ARBA00008520"/>
    </source>
</evidence>
<reference evidence="5" key="1">
    <citation type="submission" date="2019-03" db="EMBL/GenBank/DDBJ databases">
        <title>Complete genome sequence of enteropathogenic Citrobacter rodentium strain DBS100.</title>
        <authorList>
            <person name="Popov G."/>
            <person name="Fiebig A."/>
            <person name="Shideler S."/>
            <person name="Coombes B."/>
            <person name="Savchenko A."/>
        </authorList>
    </citation>
    <scope>NUCLEOTIDE SEQUENCE</scope>
    <source>
        <strain evidence="5">DBS100</strain>
    </source>
</reference>
<dbReference type="GO" id="GO:0030288">
    <property type="term" value="C:outer membrane-bounded periplasmic space"/>
    <property type="evidence" value="ECO:0007669"/>
    <property type="project" value="UniProtKB-ARBA"/>
</dbReference>
<accession>A0A482PJQ1</accession>
<dbReference type="AlphaFoldDB" id="A0A482PJQ1"/>
<dbReference type="EMBL" id="CP038008">
    <property type="protein sequence ID" value="QBY28269.1"/>
    <property type="molecule type" value="Genomic_DNA"/>
</dbReference>
<dbReference type="Pfam" id="PF01547">
    <property type="entry name" value="SBP_bac_1"/>
    <property type="match status" value="1"/>
</dbReference>
<protein>
    <submittedName>
        <fullName evidence="5">Carbohydrate ABC transporter substrate-binding protein</fullName>
    </submittedName>
</protein>
<dbReference type="PANTHER" id="PTHR43649">
    <property type="entry name" value="ARABINOSE-BINDING PROTEIN-RELATED"/>
    <property type="match status" value="1"/>
</dbReference>
<gene>
    <name evidence="5" type="ORF">E2R62_05015</name>
</gene>
<comment type="similarity">
    <text evidence="2">Belongs to the bacterial solute-binding protein 1 family.</text>
</comment>
<dbReference type="InterPro" id="IPR006059">
    <property type="entry name" value="SBP"/>
</dbReference>
<organism evidence="5">
    <name type="scientific">Citrobacter rodentium</name>
    <dbReference type="NCBI Taxonomy" id="67825"/>
    <lineage>
        <taxon>Bacteria</taxon>
        <taxon>Pseudomonadati</taxon>
        <taxon>Pseudomonadota</taxon>
        <taxon>Gammaproteobacteria</taxon>
        <taxon>Enterobacterales</taxon>
        <taxon>Enterobacteriaceae</taxon>
        <taxon>Citrobacter</taxon>
    </lineage>
</organism>
<dbReference type="PANTHER" id="PTHR43649:SF34">
    <property type="entry name" value="ABC TRANSPORTER PERIPLASMIC-BINDING PROTEIN YCJN-RELATED"/>
    <property type="match status" value="1"/>
</dbReference>
<dbReference type="Gene3D" id="3.40.190.10">
    <property type="entry name" value="Periplasmic binding protein-like II"/>
    <property type="match status" value="1"/>
</dbReference>
<dbReference type="RefSeq" id="WP_012905943.1">
    <property type="nucleotide sequence ID" value="NZ_CAJTBI010000022.1"/>
</dbReference>
<evidence type="ECO:0000256" key="1">
    <source>
        <dbReference type="ARBA" id="ARBA00004418"/>
    </source>
</evidence>
<evidence type="ECO:0000313" key="5">
    <source>
        <dbReference type="EMBL" id="QBY28269.1"/>
    </source>
</evidence>
<dbReference type="InterPro" id="IPR050490">
    <property type="entry name" value="Bact_solute-bd_prot1"/>
</dbReference>
<evidence type="ECO:0000256" key="4">
    <source>
        <dbReference type="ARBA" id="ARBA00022729"/>
    </source>
</evidence>
<proteinExistence type="inferred from homology"/>